<keyword evidence="3" id="KW-1185">Reference proteome</keyword>
<dbReference type="CDD" id="cd04301">
    <property type="entry name" value="NAT_SF"/>
    <property type="match status" value="1"/>
</dbReference>
<dbReference type="VEuPathDB" id="FungiDB:TRICI_004569"/>
<dbReference type="OrthoDB" id="9975416at2759"/>
<dbReference type="InterPro" id="IPR016181">
    <property type="entry name" value="Acyl_CoA_acyltransferase"/>
</dbReference>
<proteinExistence type="predicted"/>
<dbReference type="Pfam" id="PF00583">
    <property type="entry name" value="Acetyltransf_1"/>
    <property type="match status" value="1"/>
</dbReference>
<reference evidence="2" key="1">
    <citation type="journal article" date="2019" name="G3 (Bethesda)">
        <title>Genome Assemblies of Two Rare Opportunistic Yeast Pathogens: Diutina rugosa (syn. Candida rugosa) and Trichomonascus ciferrii (syn. Candida ciferrii).</title>
        <authorList>
            <person name="Mixao V."/>
            <person name="Saus E."/>
            <person name="Hansen A.P."/>
            <person name="Lass-Florl C."/>
            <person name="Gabaldon T."/>
        </authorList>
    </citation>
    <scope>NUCLEOTIDE SEQUENCE</scope>
    <source>
        <strain evidence="2">CBS 4856</strain>
    </source>
</reference>
<accession>A0A642V0N5</accession>
<dbReference type="GO" id="GO:0016747">
    <property type="term" value="F:acyltransferase activity, transferring groups other than amino-acyl groups"/>
    <property type="evidence" value="ECO:0007669"/>
    <property type="project" value="InterPro"/>
</dbReference>
<sequence>MTKLGSLTLVLLHHRTLFDDAVREKVFNNVMDVLNEAYLAIHKKYGIIPGPRYEYVSQMMGEFKCKSDTEKHRFTIGVLIGCDIPGEGDIIELKGRKIKILSDEQSPEAVNGVISQLEALPAIGAASLKPYRHKHVGYSDEEVCELGTFGISPKYTGGGYGSILFDLIEQHAKDRGIKKVYMTVIREHELEPLYQKKGYSTFETEVITAKKDDDKDSRNLHSTVANRDFTCAFMEKVLC</sequence>
<name>A0A642V0N5_9ASCO</name>
<comment type="caution">
    <text evidence="2">The sequence shown here is derived from an EMBL/GenBank/DDBJ whole genome shotgun (WGS) entry which is preliminary data.</text>
</comment>
<protein>
    <recommendedName>
        <fullName evidence="1">N-acetyltransferase domain-containing protein</fullName>
    </recommendedName>
</protein>
<dbReference type="Proteomes" id="UP000761534">
    <property type="component" value="Unassembled WGS sequence"/>
</dbReference>
<feature type="domain" description="N-acetyltransferase" evidence="1">
    <location>
        <begin position="123"/>
        <end position="214"/>
    </location>
</feature>
<dbReference type="PROSITE" id="PS51186">
    <property type="entry name" value="GNAT"/>
    <property type="match status" value="1"/>
</dbReference>
<dbReference type="Gene3D" id="3.40.630.30">
    <property type="match status" value="1"/>
</dbReference>
<dbReference type="AlphaFoldDB" id="A0A642V0N5"/>
<dbReference type="EMBL" id="SWFS01000345">
    <property type="protein sequence ID" value="KAA8909257.1"/>
    <property type="molecule type" value="Genomic_DNA"/>
</dbReference>
<gene>
    <name evidence="2" type="ORF">TRICI_004569</name>
</gene>
<evidence type="ECO:0000313" key="3">
    <source>
        <dbReference type="Proteomes" id="UP000761534"/>
    </source>
</evidence>
<evidence type="ECO:0000313" key="2">
    <source>
        <dbReference type="EMBL" id="KAA8909257.1"/>
    </source>
</evidence>
<dbReference type="InterPro" id="IPR000182">
    <property type="entry name" value="GNAT_dom"/>
</dbReference>
<evidence type="ECO:0000259" key="1">
    <source>
        <dbReference type="PROSITE" id="PS51186"/>
    </source>
</evidence>
<organism evidence="2 3">
    <name type="scientific">Trichomonascus ciferrii</name>
    <dbReference type="NCBI Taxonomy" id="44093"/>
    <lineage>
        <taxon>Eukaryota</taxon>
        <taxon>Fungi</taxon>
        <taxon>Dikarya</taxon>
        <taxon>Ascomycota</taxon>
        <taxon>Saccharomycotina</taxon>
        <taxon>Dipodascomycetes</taxon>
        <taxon>Dipodascales</taxon>
        <taxon>Trichomonascaceae</taxon>
        <taxon>Trichomonascus</taxon>
        <taxon>Trichomonascus ciferrii complex</taxon>
    </lineage>
</organism>
<dbReference type="SUPFAM" id="SSF55729">
    <property type="entry name" value="Acyl-CoA N-acyltransferases (Nat)"/>
    <property type="match status" value="1"/>
</dbReference>